<feature type="compositionally biased region" description="Polar residues" evidence="1">
    <location>
        <begin position="107"/>
        <end position="116"/>
    </location>
</feature>
<feature type="region of interest" description="Disordered" evidence="1">
    <location>
        <begin position="107"/>
        <end position="128"/>
    </location>
</feature>
<evidence type="ECO:0000256" key="1">
    <source>
        <dbReference type="SAM" id="MobiDB-lite"/>
    </source>
</evidence>
<accession>R7SIU5</accession>
<dbReference type="GeneID" id="18675938"/>
<dbReference type="EMBL" id="JH718126">
    <property type="protein sequence ID" value="EJC97534.1"/>
    <property type="molecule type" value="Genomic_DNA"/>
</dbReference>
<gene>
    <name evidence="2" type="ORF">FOMMEDRAFT_162945</name>
</gene>
<evidence type="ECO:0000313" key="3">
    <source>
        <dbReference type="Proteomes" id="UP000053630"/>
    </source>
</evidence>
<proteinExistence type="predicted"/>
<dbReference type="AlphaFoldDB" id="R7SIU5"/>
<keyword evidence="3" id="KW-1185">Reference proteome</keyword>
<sequence>MLSTLVEQYSCSFTWWLARSSAAASSSLASSAIGIGSCPRGGQGASDEEGNRHAAVDIEQEDSVPKIEQADDHCYVHRTQHSQLICLLEQPVLPLHAMGNFDAPAKNMQQTDSAAQHTEWLPTADSRQRRRYKKSIGVSLRRNNYSERTAAQQRHSHPREKIESAWRTELREKIARGIEKRDNGNRLADREGQGDARTVIGVCLDLAVTHGASLWTWTT</sequence>
<dbReference type="RefSeq" id="XP_007272204.1">
    <property type="nucleotide sequence ID" value="XM_007272142.1"/>
</dbReference>
<protein>
    <submittedName>
        <fullName evidence="2">Uncharacterized protein</fullName>
    </submittedName>
</protein>
<dbReference type="KEGG" id="fme:FOMMEDRAFT_162945"/>
<evidence type="ECO:0000313" key="2">
    <source>
        <dbReference type="EMBL" id="EJC97534.1"/>
    </source>
</evidence>
<dbReference type="Proteomes" id="UP000053630">
    <property type="component" value="Unassembled WGS sequence"/>
</dbReference>
<name>R7SIU5_FOMME</name>
<organism evidence="2 3">
    <name type="scientific">Fomitiporia mediterranea (strain MF3/22)</name>
    <name type="common">Grapevine white-rot fungus</name>
    <dbReference type="NCBI Taxonomy" id="694068"/>
    <lineage>
        <taxon>Eukaryota</taxon>
        <taxon>Fungi</taxon>
        <taxon>Dikarya</taxon>
        <taxon>Basidiomycota</taxon>
        <taxon>Agaricomycotina</taxon>
        <taxon>Agaricomycetes</taxon>
        <taxon>Hymenochaetales</taxon>
        <taxon>Hymenochaetaceae</taxon>
        <taxon>Fomitiporia</taxon>
    </lineage>
</organism>
<reference evidence="3" key="1">
    <citation type="journal article" date="2012" name="Science">
        <title>The Paleozoic origin of enzymatic lignin decomposition reconstructed from 31 fungal genomes.</title>
        <authorList>
            <person name="Floudas D."/>
            <person name="Binder M."/>
            <person name="Riley R."/>
            <person name="Barry K."/>
            <person name="Blanchette R.A."/>
            <person name="Henrissat B."/>
            <person name="Martinez A.T."/>
            <person name="Otillar R."/>
            <person name="Spatafora J.W."/>
            <person name="Yadav J.S."/>
            <person name="Aerts A."/>
            <person name="Benoit I."/>
            <person name="Boyd A."/>
            <person name="Carlson A."/>
            <person name="Copeland A."/>
            <person name="Coutinho P.M."/>
            <person name="de Vries R.P."/>
            <person name="Ferreira P."/>
            <person name="Findley K."/>
            <person name="Foster B."/>
            <person name="Gaskell J."/>
            <person name="Glotzer D."/>
            <person name="Gorecki P."/>
            <person name="Heitman J."/>
            <person name="Hesse C."/>
            <person name="Hori C."/>
            <person name="Igarashi K."/>
            <person name="Jurgens J.A."/>
            <person name="Kallen N."/>
            <person name="Kersten P."/>
            <person name="Kohler A."/>
            <person name="Kuees U."/>
            <person name="Kumar T.K.A."/>
            <person name="Kuo A."/>
            <person name="LaButti K."/>
            <person name="Larrondo L.F."/>
            <person name="Lindquist E."/>
            <person name="Ling A."/>
            <person name="Lombard V."/>
            <person name="Lucas S."/>
            <person name="Lundell T."/>
            <person name="Martin R."/>
            <person name="McLaughlin D.J."/>
            <person name="Morgenstern I."/>
            <person name="Morin E."/>
            <person name="Murat C."/>
            <person name="Nagy L.G."/>
            <person name="Nolan M."/>
            <person name="Ohm R.A."/>
            <person name="Patyshakuliyeva A."/>
            <person name="Rokas A."/>
            <person name="Ruiz-Duenas F.J."/>
            <person name="Sabat G."/>
            <person name="Salamov A."/>
            <person name="Samejima M."/>
            <person name="Schmutz J."/>
            <person name="Slot J.C."/>
            <person name="St John F."/>
            <person name="Stenlid J."/>
            <person name="Sun H."/>
            <person name="Sun S."/>
            <person name="Syed K."/>
            <person name="Tsang A."/>
            <person name="Wiebenga A."/>
            <person name="Young D."/>
            <person name="Pisabarro A."/>
            <person name="Eastwood D.C."/>
            <person name="Martin F."/>
            <person name="Cullen D."/>
            <person name="Grigoriev I.V."/>
            <person name="Hibbett D.S."/>
        </authorList>
    </citation>
    <scope>NUCLEOTIDE SEQUENCE [LARGE SCALE GENOMIC DNA]</scope>
    <source>
        <strain evidence="3">MF3/22</strain>
    </source>
</reference>